<dbReference type="EMBL" id="BMAQ01000004">
    <property type="protein sequence ID" value="GFR37228.1"/>
    <property type="molecule type" value="Genomic_DNA"/>
</dbReference>
<comment type="similarity">
    <text evidence="2">Belongs to the MotB family.</text>
</comment>
<feature type="coiled-coil region" evidence="8">
    <location>
        <begin position="103"/>
        <end position="130"/>
    </location>
</feature>
<dbReference type="Proteomes" id="UP000654993">
    <property type="component" value="Unassembled WGS sequence"/>
</dbReference>
<comment type="subcellular location">
    <subcellularLocation>
        <location evidence="1">Cell membrane</location>
        <topology evidence="1">Single-pass membrane protein</topology>
    </subcellularLocation>
</comment>
<dbReference type="CDD" id="cd07185">
    <property type="entry name" value="OmpA_C-like"/>
    <property type="match status" value="1"/>
</dbReference>
<dbReference type="SUPFAM" id="SSF103088">
    <property type="entry name" value="OmpA-like"/>
    <property type="match status" value="1"/>
</dbReference>
<dbReference type="GO" id="GO:0005886">
    <property type="term" value="C:plasma membrane"/>
    <property type="evidence" value="ECO:0007669"/>
    <property type="project" value="UniProtKB-SubCell"/>
</dbReference>
<keyword evidence="11" id="KW-0966">Cell projection</keyword>
<evidence type="ECO:0000259" key="10">
    <source>
        <dbReference type="PROSITE" id="PS51123"/>
    </source>
</evidence>
<dbReference type="Pfam" id="PF13677">
    <property type="entry name" value="MotB_plug"/>
    <property type="match status" value="1"/>
</dbReference>
<keyword evidence="11" id="KW-0969">Cilium</keyword>
<dbReference type="PANTHER" id="PTHR30329">
    <property type="entry name" value="STATOR ELEMENT OF FLAGELLAR MOTOR COMPLEX"/>
    <property type="match status" value="1"/>
</dbReference>
<protein>
    <submittedName>
        <fullName evidence="11">Flagellar motor protein MotB</fullName>
    </submittedName>
</protein>
<evidence type="ECO:0000313" key="11">
    <source>
        <dbReference type="EMBL" id="GFR37228.1"/>
    </source>
</evidence>
<reference evidence="11" key="1">
    <citation type="submission" date="2020-08" db="EMBL/GenBank/DDBJ databases">
        <authorList>
            <person name="Uke A."/>
            <person name="Chhe C."/>
            <person name="Baramee S."/>
            <person name="Kosugi A."/>
        </authorList>
    </citation>
    <scope>NUCLEOTIDE SEQUENCE</scope>
    <source>
        <strain evidence="11">DA-C8</strain>
    </source>
</reference>
<dbReference type="InterPro" id="IPR025713">
    <property type="entry name" value="MotB-like_N_dom"/>
</dbReference>
<dbReference type="PANTHER" id="PTHR30329:SF21">
    <property type="entry name" value="LIPOPROTEIN YIAD-RELATED"/>
    <property type="match status" value="1"/>
</dbReference>
<dbReference type="InterPro" id="IPR050330">
    <property type="entry name" value="Bact_OuterMem_StrucFunc"/>
</dbReference>
<keyword evidence="3" id="KW-1003">Cell membrane</keyword>
<dbReference type="PROSITE" id="PS51123">
    <property type="entry name" value="OMPA_2"/>
    <property type="match status" value="1"/>
</dbReference>
<organism evidence="11 12">
    <name type="scientific">Insulibacter thermoxylanivorax</name>
    <dbReference type="NCBI Taxonomy" id="2749268"/>
    <lineage>
        <taxon>Bacteria</taxon>
        <taxon>Bacillati</taxon>
        <taxon>Bacillota</taxon>
        <taxon>Bacilli</taxon>
        <taxon>Bacillales</taxon>
        <taxon>Paenibacillaceae</taxon>
        <taxon>Insulibacter</taxon>
    </lineage>
</organism>
<dbReference type="RefSeq" id="WP_200965526.1">
    <property type="nucleotide sequence ID" value="NZ_BMAQ01000004.1"/>
</dbReference>
<proteinExistence type="inferred from homology"/>
<comment type="caution">
    <text evidence="11">The sequence shown here is derived from an EMBL/GenBank/DDBJ whole genome shotgun (WGS) entry which is preliminary data.</text>
</comment>
<evidence type="ECO:0000256" key="8">
    <source>
        <dbReference type="SAM" id="Coils"/>
    </source>
</evidence>
<gene>
    <name evidence="11" type="ORF">PRECH8_05240</name>
</gene>
<evidence type="ECO:0000313" key="12">
    <source>
        <dbReference type="Proteomes" id="UP000654993"/>
    </source>
</evidence>
<evidence type="ECO:0000256" key="1">
    <source>
        <dbReference type="ARBA" id="ARBA00004162"/>
    </source>
</evidence>
<dbReference type="Pfam" id="PF00691">
    <property type="entry name" value="OmpA"/>
    <property type="match status" value="1"/>
</dbReference>
<keyword evidence="8" id="KW-0175">Coiled coil</keyword>
<keyword evidence="5 9" id="KW-1133">Transmembrane helix</keyword>
<keyword evidence="12" id="KW-1185">Reference proteome</keyword>
<keyword evidence="6 7" id="KW-0472">Membrane</keyword>
<evidence type="ECO:0000256" key="5">
    <source>
        <dbReference type="ARBA" id="ARBA00022989"/>
    </source>
</evidence>
<dbReference type="PRINTS" id="PR01023">
    <property type="entry name" value="NAFLGMOTY"/>
</dbReference>
<dbReference type="InterPro" id="IPR036737">
    <property type="entry name" value="OmpA-like_sf"/>
</dbReference>
<keyword evidence="11" id="KW-0282">Flagellum</keyword>
<evidence type="ECO:0000256" key="2">
    <source>
        <dbReference type="ARBA" id="ARBA00008914"/>
    </source>
</evidence>
<dbReference type="AlphaFoldDB" id="A0A916QD85"/>
<evidence type="ECO:0000256" key="3">
    <source>
        <dbReference type="ARBA" id="ARBA00022475"/>
    </source>
</evidence>
<evidence type="ECO:0000256" key="9">
    <source>
        <dbReference type="SAM" id="Phobius"/>
    </source>
</evidence>
<evidence type="ECO:0000256" key="4">
    <source>
        <dbReference type="ARBA" id="ARBA00022692"/>
    </source>
</evidence>
<name>A0A916QD85_9BACL</name>
<evidence type="ECO:0000256" key="7">
    <source>
        <dbReference type="PROSITE-ProRule" id="PRU00473"/>
    </source>
</evidence>
<reference evidence="11" key="2">
    <citation type="journal article" date="2021" name="Data Brief">
        <title>Draft genome sequence data of the facultative, thermophilic, xylanolytic bacterium Paenibacillus sp. strain DA-C8.</title>
        <authorList>
            <person name="Chhe C."/>
            <person name="Uke A."/>
            <person name="Baramee S."/>
            <person name="Ungkulpasvich U."/>
            <person name="Tachaapaikoon C."/>
            <person name="Pason P."/>
            <person name="Waeonukul R."/>
            <person name="Ratanakhanokchai K."/>
            <person name="Kosugi A."/>
        </authorList>
    </citation>
    <scope>NUCLEOTIDE SEQUENCE</scope>
    <source>
        <strain evidence="11">DA-C8</strain>
    </source>
</reference>
<feature type="transmembrane region" description="Helical" evidence="9">
    <location>
        <begin position="21"/>
        <end position="41"/>
    </location>
</feature>
<keyword evidence="4 9" id="KW-0812">Transmembrane</keyword>
<dbReference type="Gene3D" id="3.30.1330.60">
    <property type="entry name" value="OmpA-like domain"/>
    <property type="match status" value="1"/>
</dbReference>
<accession>A0A916QD85</accession>
<feature type="domain" description="OmpA-like" evidence="10">
    <location>
        <begin position="143"/>
        <end position="264"/>
    </location>
</feature>
<dbReference type="InterPro" id="IPR006665">
    <property type="entry name" value="OmpA-like"/>
</dbReference>
<sequence length="278" mass="31128">MRKKKRTNQEEHIDETWLIPYSDLLTLLLALFIVLFASSIIDQKKLEQIGASFSDAFNTGVGFFTNTGNSLIELPEQLSAITERERNTSAASREGEVDEDDVKAYLAKKLAEETQQLSELKMELDIYIQESGLDSQLKTTLNNHQLLITFSDTALFDPASADLKPQAEQLARSIGEMLAKYPDYAIMVSGHTDNVPINNWRYPSNWELSTARAVNFMKVLLESDIDPSRVSAAGYGEYNPVADNDTPEGRAANRRVEVSIVRNYLTQQLTEAILEGSN</sequence>
<evidence type="ECO:0000256" key="6">
    <source>
        <dbReference type="ARBA" id="ARBA00023136"/>
    </source>
</evidence>